<evidence type="ECO:0000259" key="1">
    <source>
        <dbReference type="Pfam" id="PF04717"/>
    </source>
</evidence>
<comment type="caution">
    <text evidence="2">The sequence shown here is derived from an EMBL/GenBank/DDBJ whole genome shotgun (WGS) entry which is preliminary data.</text>
</comment>
<gene>
    <name evidence="2" type="primary">vgrG</name>
    <name evidence="2" type="ORF">EDM02_03930</name>
</gene>
<accession>A0A3N2QCE3</accession>
<dbReference type="AlphaFoldDB" id="A0A3N2QCE3"/>
<dbReference type="Pfam" id="PF04717">
    <property type="entry name" value="Phage_base_V"/>
    <property type="match status" value="1"/>
</dbReference>
<evidence type="ECO:0000313" key="2">
    <source>
        <dbReference type="EMBL" id="ROT47272.1"/>
    </source>
</evidence>
<protein>
    <submittedName>
        <fullName evidence="2">Type VI secretion system tip protein VgrG</fullName>
    </submittedName>
</protein>
<proteinExistence type="predicted"/>
<dbReference type="SUPFAM" id="SSF69279">
    <property type="entry name" value="Phage tail proteins"/>
    <property type="match status" value="1"/>
</dbReference>
<dbReference type="InterPro" id="IPR037026">
    <property type="entry name" value="Vgr_OB-fold_dom_sf"/>
</dbReference>
<dbReference type="OrthoDB" id="1907165at2"/>
<dbReference type="SUPFAM" id="SSF69255">
    <property type="entry name" value="gp5 N-terminal domain-like"/>
    <property type="match status" value="1"/>
</dbReference>
<dbReference type="InterPro" id="IPR006533">
    <property type="entry name" value="T6SS_Vgr_RhsGE"/>
</dbReference>
<dbReference type="NCBIfam" id="TIGR01646">
    <property type="entry name" value="vgr_GE"/>
    <property type="match status" value="1"/>
</dbReference>
<evidence type="ECO:0000313" key="3">
    <source>
        <dbReference type="Proteomes" id="UP000270927"/>
    </source>
</evidence>
<sequence>MSSIPNDFIKYSIKIGSKTLDANYPIQSIMVDKRINTIPYVKIVLHDGNIQSQTFSIANDKTFVIGAAVTIQAGYGNALEQIFQGVVAKLAIQSRSKGSSNLTVTCRDLFYKTTLTPKTMHFEKCKDSDLIKKILGTYSGLKHKLEATDIMHESISQHEISDWDFLNIRAEANGQIVVVNDGQIAIKQPKTRGKGAFTYTYGVDFIEFDAEIDAKSQWAGANAIAWDSNKQITVSVKAHEPGEQSMGDLSYKKLISATSQMPVSISHGGIPDPSEIKTLATGLLGRSRIAKIKGVVTVAGNAKLLHDCLVTIVKGATHFSGDVYVSGIRHLIEAGNWQTELTLGLDTQRYMRKYDDIGTLPAAGMMPPIHGLQLGIVKKITEDPQKNNRILVHLPLVQDKPKEGIWCRLASFYATQQSGVFFIPELEDEVVVGFVNDDIRCPIILGSLYSGKHLPPKMADDKNLFKSFVSREKLELTFHDDKEGPEIIIKTATGGLIQISDKKKSIEIVDQNSNKIILSKDGIDLTSSKDINLSAQASITIQSGKDIVVNGTKDINLKSMNINAQASMKATLSGNASTEVKSGMATIIKGTTVLIN</sequence>
<feature type="domain" description="Gp5/Type VI secretion system Vgr protein OB-fold" evidence="1">
    <location>
        <begin position="374"/>
        <end position="449"/>
    </location>
</feature>
<dbReference type="SUPFAM" id="SSF69349">
    <property type="entry name" value="Phage fibre proteins"/>
    <property type="match status" value="1"/>
</dbReference>
<dbReference type="Gene3D" id="2.40.50.230">
    <property type="entry name" value="Gp5 N-terminal domain"/>
    <property type="match status" value="1"/>
</dbReference>
<dbReference type="EMBL" id="RARA01000025">
    <property type="protein sequence ID" value="ROT47272.1"/>
    <property type="molecule type" value="Genomic_DNA"/>
</dbReference>
<dbReference type="InterPro" id="IPR006531">
    <property type="entry name" value="Gp5/Vgr_OB"/>
</dbReference>
<name>A0A3N2QCE3_9BACT</name>
<dbReference type="Proteomes" id="UP000270927">
    <property type="component" value="Unassembled WGS sequence"/>
</dbReference>
<reference evidence="2 3" key="1">
    <citation type="submission" date="2018-09" db="EMBL/GenBank/DDBJ databases">
        <title>Comparative Genomics of Wolbachia-Cardinium Dual Endosymbiosis in a Plant-Parasitic Nematode.</title>
        <authorList>
            <person name="Brown A.M.V."/>
            <person name="Wasala S.K."/>
            <person name="Howe D.K."/>
            <person name="Peetz A.B."/>
            <person name="Zasada I.A."/>
            <person name="Denver D.R."/>
        </authorList>
    </citation>
    <scope>NUCLEOTIDE SEQUENCE [LARGE SCALE GENOMIC DNA]</scope>
    <source>
        <strain evidence="2 3">Pp_1</strain>
    </source>
</reference>
<keyword evidence="3" id="KW-1185">Reference proteome</keyword>
<organism evidence="2 3">
    <name type="scientific">Candidatus Cardinium hertigii</name>
    <dbReference type="NCBI Taxonomy" id="247481"/>
    <lineage>
        <taxon>Bacteria</taxon>
        <taxon>Pseudomonadati</taxon>
        <taxon>Bacteroidota</taxon>
        <taxon>Cytophagia</taxon>
        <taxon>Cytophagales</taxon>
        <taxon>Amoebophilaceae</taxon>
        <taxon>Candidatus Cardinium</taxon>
    </lineage>
</organism>
<dbReference type="RefSeq" id="WP_123663214.1">
    <property type="nucleotide sequence ID" value="NZ_RARA01000025.1"/>
</dbReference>